<reference evidence="3 4" key="1">
    <citation type="journal article" date="2012" name="Stand. Genomic Sci.">
        <title>Genome sequence of the halotolerant bacterium Corynebacterium halotolerans type strain YIM 70093(T) (= DSM 44683(T)).</title>
        <authorList>
            <person name="Ruckert C."/>
            <person name="Albersmeier A."/>
            <person name="Al-Dilaimi A."/>
            <person name="Niehaus K."/>
            <person name="Szczepanowski R."/>
            <person name="Kalinowski J."/>
        </authorList>
    </citation>
    <scope>NUCLEOTIDE SEQUENCE [LARGE SCALE GENOMIC DNA]</scope>
    <source>
        <strain evidence="3">YIM 70093</strain>
    </source>
</reference>
<gene>
    <name evidence="3" type="ORF">A605_10310</name>
</gene>
<dbReference type="InterPro" id="IPR045582">
    <property type="entry name" value="Trehalase-like_N"/>
</dbReference>
<dbReference type="GO" id="GO:0004553">
    <property type="term" value="F:hydrolase activity, hydrolyzing O-glycosyl compounds"/>
    <property type="evidence" value="ECO:0007669"/>
    <property type="project" value="TreeGrafter"/>
</dbReference>
<dbReference type="OrthoDB" id="3902805at2"/>
<dbReference type="Proteomes" id="UP000011723">
    <property type="component" value="Chromosome"/>
</dbReference>
<name>M1NUA3_9CORY</name>
<keyword evidence="4" id="KW-1185">Reference proteome</keyword>
<dbReference type="InterPro" id="IPR012341">
    <property type="entry name" value="6hp_glycosidase-like_sf"/>
</dbReference>
<protein>
    <submittedName>
        <fullName evidence="3">Uncharacterized protein</fullName>
    </submittedName>
</protein>
<dbReference type="EMBL" id="CP003697">
    <property type="protein sequence ID" value="AGF73062.1"/>
    <property type="molecule type" value="Genomic_DNA"/>
</dbReference>
<dbReference type="InterPro" id="IPR011613">
    <property type="entry name" value="GH15-like"/>
</dbReference>
<dbReference type="PATRIC" id="fig|1121362.3.peg.2086"/>
<organism evidence="3 4">
    <name type="scientific">Corynebacterium halotolerans YIM 70093 = DSM 44683</name>
    <dbReference type="NCBI Taxonomy" id="1121362"/>
    <lineage>
        <taxon>Bacteria</taxon>
        <taxon>Bacillati</taxon>
        <taxon>Actinomycetota</taxon>
        <taxon>Actinomycetes</taxon>
        <taxon>Mycobacteriales</taxon>
        <taxon>Corynebacteriaceae</taxon>
        <taxon>Corynebacterium</taxon>
    </lineage>
</organism>
<dbReference type="RefSeq" id="WP_015401478.1">
    <property type="nucleotide sequence ID" value="NC_020302.1"/>
</dbReference>
<evidence type="ECO:0000313" key="4">
    <source>
        <dbReference type="Proteomes" id="UP000011723"/>
    </source>
</evidence>
<dbReference type="Pfam" id="PF19291">
    <property type="entry name" value="TREH_N"/>
    <property type="match status" value="1"/>
</dbReference>
<dbReference type="AlphaFoldDB" id="M1NUA3"/>
<dbReference type="GO" id="GO:0005975">
    <property type="term" value="P:carbohydrate metabolic process"/>
    <property type="evidence" value="ECO:0007669"/>
    <property type="project" value="InterPro"/>
</dbReference>
<sequence>MSVQLEDYALLSDTHTAALISRYGSIDWLCLPRFDSQAAFSALLGDDRDGHWLLEVPDGEVIERRYIKDTFITETIWESPTGKAKVTDFMPMDVTGDQARQHVVTDLMRIVECLEGEVEIRNVVRLRFDYGASTPYVSCRRVEGTQELRAIAGPNAVYVRGPLLQHDPEKGCHVGQERLQAGDTTRWVLTWTPSYLEHPPLPDHTNALANTREFWQEWIGRFDGQGEYTDAVRRSLLVLRALTHSSTGGIVAAPTTSLPEEFGGVRNWDYRYTWLRDSAMVIEVLVENGFERRALAWRDWLLRAIAGDPDQLRIMYGLSGERHLPEFELEHLPGYENSAPVRIGNGAADQYQADVVGEVMVALERLRQAGVGDGEISWTLQKAILGFQESRFHDKDQGIWEMRDEAHHFTHGRAMMWAAFDRGIQAVERHGYDGPVERWRELRETLREEILTHGFDEQLNSFTQTYDNNEVDASLLQLAQIRFVDYDDPRMLGTVERIEQQLLDREGFVHRYRTQSGTDGLAGDEYPFLLCTFWLIEQYAHSGRLDDAREMMERALAVQSDLGLLAEEYSTGHRRLAGNYPQAFSHLGLIRAAYAINHPHKVQG</sequence>
<dbReference type="SUPFAM" id="SSF48208">
    <property type="entry name" value="Six-hairpin glycosidases"/>
    <property type="match status" value="1"/>
</dbReference>
<feature type="domain" description="GH15-like" evidence="1">
    <location>
        <begin position="227"/>
        <end position="594"/>
    </location>
</feature>
<dbReference type="InterPro" id="IPR008928">
    <property type="entry name" value="6-hairpin_glycosidase_sf"/>
</dbReference>
<dbReference type="eggNOG" id="COG3387">
    <property type="taxonomic scope" value="Bacteria"/>
</dbReference>
<dbReference type="PANTHER" id="PTHR31616">
    <property type="entry name" value="TREHALASE"/>
    <property type="match status" value="1"/>
</dbReference>
<proteinExistence type="predicted"/>
<dbReference type="STRING" id="1121362.A605_10310"/>
<dbReference type="HOGENOM" id="CLU_010399_3_1_11"/>
<evidence type="ECO:0000259" key="1">
    <source>
        <dbReference type="Pfam" id="PF00723"/>
    </source>
</evidence>
<evidence type="ECO:0000313" key="3">
    <source>
        <dbReference type="EMBL" id="AGF73062.1"/>
    </source>
</evidence>
<evidence type="ECO:0000259" key="2">
    <source>
        <dbReference type="Pfam" id="PF19291"/>
    </source>
</evidence>
<dbReference type="Pfam" id="PF00723">
    <property type="entry name" value="Glyco_hydro_15"/>
    <property type="match status" value="1"/>
</dbReference>
<dbReference type="Gene3D" id="1.50.10.10">
    <property type="match status" value="1"/>
</dbReference>
<accession>M1NUA3</accession>
<dbReference type="KEGG" id="chn:A605_10310"/>
<feature type="domain" description="Trehalase-like N-terminal" evidence="2">
    <location>
        <begin position="3"/>
        <end position="132"/>
    </location>
</feature>
<dbReference type="PANTHER" id="PTHR31616:SF0">
    <property type="entry name" value="GLUCAN 1,4-ALPHA-GLUCOSIDASE"/>
    <property type="match status" value="1"/>
</dbReference>